<dbReference type="RefSeq" id="WP_007174928.1">
    <property type="nucleotide sequence ID" value="NZ_GG704782.1"/>
</dbReference>
<dbReference type="AlphaFoldDB" id="D1PUE5"/>
<keyword evidence="4" id="KW-1185">Reference proteome</keyword>
<dbReference type="Pfam" id="PF01979">
    <property type="entry name" value="Amidohydro_1"/>
    <property type="match status" value="1"/>
</dbReference>
<proteinExistence type="predicted"/>
<dbReference type="OrthoDB" id="9776488at2"/>
<evidence type="ECO:0000259" key="2">
    <source>
        <dbReference type="Pfam" id="PF01979"/>
    </source>
</evidence>
<dbReference type="GO" id="GO:0016810">
    <property type="term" value="F:hydrolase activity, acting on carbon-nitrogen (but not peptide) bonds"/>
    <property type="evidence" value="ECO:0007669"/>
    <property type="project" value="InterPro"/>
</dbReference>
<dbReference type="PANTHER" id="PTHR11647:SF1">
    <property type="entry name" value="COLLAPSIN RESPONSE MEDIATOR PROTEIN"/>
    <property type="match status" value="1"/>
</dbReference>
<name>D1PUE5_9BACT</name>
<protein>
    <submittedName>
        <fullName evidence="3">Beta-aspartyl peptidase</fullName>
        <ecNumber evidence="3">3.4.19.5</ecNumber>
    </submittedName>
</protein>
<dbReference type="EC" id="3.4.19.5" evidence="3"/>
<dbReference type="Gene3D" id="3.20.20.140">
    <property type="entry name" value="Metal-dependent hydrolases"/>
    <property type="match status" value="1"/>
</dbReference>
<dbReference type="GO" id="GO:0008798">
    <property type="term" value="F:beta-aspartyl-peptidase activity"/>
    <property type="evidence" value="ECO:0007669"/>
    <property type="project" value="UniProtKB-EC"/>
</dbReference>
<comment type="cofactor">
    <cofactor evidence="1">
        <name>Zn(2+)</name>
        <dbReference type="ChEBI" id="CHEBI:29105"/>
    </cofactor>
</comment>
<dbReference type="InterPro" id="IPR050378">
    <property type="entry name" value="Metallo-dep_Hydrolases_sf"/>
</dbReference>
<reference evidence="3 4" key="1">
    <citation type="submission" date="2009-10" db="EMBL/GenBank/DDBJ databases">
        <authorList>
            <person name="Qin X."/>
            <person name="Bachman B."/>
            <person name="Battles P."/>
            <person name="Bell A."/>
            <person name="Bess C."/>
            <person name="Bickham C."/>
            <person name="Chaboub L."/>
            <person name="Chen D."/>
            <person name="Coyle M."/>
            <person name="Deiros D.R."/>
            <person name="Dinh H."/>
            <person name="Forbes L."/>
            <person name="Fowler G."/>
            <person name="Francisco L."/>
            <person name="Fu Q."/>
            <person name="Gubbala S."/>
            <person name="Hale W."/>
            <person name="Han Y."/>
            <person name="Hemphill L."/>
            <person name="Highlander S.K."/>
            <person name="Hirani K."/>
            <person name="Hogues M."/>
            <person name="Jackson L."/>
            <person name="Jakkamsetti A."/>
            <person name="Javaid M."/>
            <person name="Jiang H."/>
            <person name="Korchina V."/>
            <person name="Kovar C."/>
            <person name="Lara F."/>
            <person name="Lee S."/>
            <person name="Mata R."/>
            <person name="Mathew T."/>
            <person name="Moen C."/>
            <person name="Morales K."/>
            <person name="Munidasa M."/>
            <person name="Nazareth L."/>
            <person name="Ngo R."/>
            <person name="Nguyen L."/>
            <person name="Okwuonu G."/>
            <person name="Ongeri F."/>
            <person name="Patil S."/>
            <person name="Petrosino J."/>
            <person name="Pham C."/>
            <person name="Pham P."/>
            <person name="Pu L.-L."/>
            <person name="Puazo M."/>
            <person name="Raj R."/>
            <person name="Reid J."/>
            <person name="Rouhana J."/>
            <person name="Saada N."/>
            <person name="Shang Y."/>
            <person name="Simmons D."/>
            <person name="Thornton R."/>
            <person name="Warren J."/>
            <person name="Weissenberger G."/>
            <person name="Zhang J."/>
            <person name="Zhang L."/>
            <person name="Zhou C."/>
            <person name="Zhu D."/>
            <person name="Muzny D."/>
            <person name="Worley K."/>
            <person name="Gibbs R."/>
        </authorList>
    </citation>
    <scope>NUCLEOTIDE SEQUENCE [LARGE SCALE GENOMIC DNA]</scope>
    <source>
        <strain evidence="3 4">DSM 17361</strain>
    </source>
</reference>
<dbReference type="SUPFAM" id="SSF51338">
    <property type="entry name" value="Composite domain of metallo-dependent hydrolases"/>
    <property type="match status" value="1"/>
</dbReference>
<dbReference type="SUPFAM" id="SSF51556">
    <property type="entry name" value="Metallo-dependent hydrolases"/>
    <property type="match status" value="1"/>
</dbReference>
<evidence type="ECO:0000313" key="3">
    <source>
        <dbReference type="EMBL" id="EFA44993.1"/>
    </source>
</evidence>
<dbReference type="EMBL" id="ACKS01000026">
    <property type="protein sequence ID" value="EFA44993.1"/>
    <property type="molecule type" value="Genomic_DNA"/>
</dbReference>
<gene>
    <name evidence="3" type="primary">iadA</name>
    <name evidence="3" type="ORF">HMPREF0645_0580</name>
</gene>
<dbReference type="InterPro" id="IPR011059">
    <property type="entry name" value="Metal-dep_hydrolase_composite"/>
</dbReference>
<comment type="caution">
    <text evidence="3">The sequence shown here is derived from an EMBL/GenBank/DDBJ whole genome shotgun (WGS) entry which is preliminary data.</text>
</comment>
<dbReference type="Gene3D" id="2.30.40.10">
    <property type="entry name" value="Urease, subunit C, domain 1"/>
    <property type="match status" value="1"/>
</dbReference>
<sequence length="381" mass="41638">MLTLIKNTHLYTPEYCGVKDLLLCGEKLVAIGEHLNVTGTQTQEIDAQGLNCMPGLIDQHVHIIGGGGQTGYFSLAPEISLSTLIKCGTTTVVGLLGTDGFVKTLPQLYAKTKALCQDGISAYMLTGFYGLPTPTITSSIAEDMIYLDKCIGCKIAMSDDRSSHPTKLELLRIIQQVRLGGFTSAKGGVMHVHLGALPSKIDLLLEIAKEFPSLISYISPTHMGRTHDLFLQAIEFAKLGGMVDISTGGTKYTDPHLTVMEGLERGININQMTFSSDGNAGVRRKNSETGEDTYKKAPLHKNLEQVVALIKEDGMSPSEAFKLITVNPAKNMKLKSKGRIAEELDADFTLFDDQWQLQEVWARGTRMMHEGTVIKKGNFEE</sequence>
<dbReference type="NCBIfam" id="TIGR01975">
    <property type="entry name" value="isoAsp_dipep"/>
    <property type="match status" value="1"/>
</dbReference>
<dbReference type="InterPro" id="IPR032466">
    <property type="entry name" value="Metal_Hydrolase"/>
</dbReference>
<dbReference type="Proteomes" id="UP000003160">
    <property type="component" value="Unassembled WGS sequence"/>
</dbReference>
<dbReference type="PANTHER" id="PTHR11647">
    <property type="entry name" value="HYDRANTOINASE/DIHYDROPYRIMIDINASE FAMILY MEMBER"/>
    <property type="match status" value="1"/>
</dbReference>
<dbReference type="eggNOG" id="COG0044">
    <property type="taxonomic scope" value="Bacteria"/>
</dbReference>
<evidence type="ECO:0000313" key="4">
    <source>
        <dbReference type="Proteomes" id="UP000003160"/>
    </source>
</evidence>
<keyword evidence="3" id="KW-0378">Hydrolase</keyword>
<feature type="domain" description="Amidohydrolase-related" evidence="2">
    <location>
        <begin position="261"/>
        <end position="378"/>
    </location>
</feature>
<organism evidence="3 4">
    <name type="scientific">Hallella bergensis DSM 17361</name>
    <dbReference type="NCBI Taxonomy" id="585502"/>
    <lineage>
        <taxon>Bacteria</taxon>
        <taxon>Pseudomonadati</taxon>
        <taxon>Bacteroidota</taxon>
        <taxon>Bacteroidia</taxon>
        <taxon>Bacteroidales</taxon>
        <taxon>Prevotellaceae</taxon>
        <taxon>Hallella</taxon>
    </lineage>
</organism>
<evidence type="ECO:0000256" key="1">
    <source>
        <dbReference type="ARBA" id="ARBA00001947"/>
    </source>
</evidence>
<dbReference type="InterPro" id="IPR010229">
    <property type="entry name" value="Pept_M38_dipep"/>
</dbReference>
<dbReference type="InterPro" id="IPR006680">
    <property type="entry name" value="Amidohydro-rel"/>
</dbReference>
<accession>D1PUE5</accession>
<dbReference type="HOGENOM" id="CLU_058216_0_0_10"/>